<organism evidence="2 3">
    <name type="scientific">Elysia crispata</name>
    <name type="common">lettuce slug</name>
    <dbReference type="NCBI Taxonomy" id="231223"/>
    <lineage>
        <taxon>Eukaryota</taxon>
        <taxon>Metazoa</taxon>
        <taxon>Spiralia</taxon>
        <taxon>Lophotrochozoa</taxon>
        <taxon>Mollusca</taxon>
        <taxon>Gastropoda</taxon>
        <taxon>Heterobranchia</taxon>
        <taxon>Euthyneura</taxon>
        <taxon>Panpulmonata</taxon>
        <taxon>Sacoglossa</taxon>
        <taxon>Placobranchoidea</taxon>
        <taxon>Plakobranchidae</taxon>
        <taxon>Elysia</taxon>
    </lineage>
</organism>
<evidence type="ECO:0000256" key="1">
    <source>
        <dbReference type="SAM" id="MobiDB-lite"/>
    </source>
</evidence>
<accession>A0AAE0Y397</accession>
<name>A0AAE0Y397_9GAST</name>
<feature type="compositionally biased region" description="Polar residues" evidence="1">
    <location>
        <begin position="79"/>
        <end position="98"/>
    </location>
</feature>
<sequence>MTLTSLPSNLFKIYLLVAGSAHQRVFPGLLASTGLLSYVGEPKGYAFRVGTPAPTKGMTVGYVTDPVIRHKGRDRAQKMSPTSHKSLGPHQVSTYSRE</sequence>
<dbReference type="EMBL" id="JAWDGP010007035">
    <property type="protein sequence ID" value="KAK3731016.1"/>
    <property type="molecule type" value="Genomic_DNA"/>
</dbReference>
<feature type="region of interest" description="Disordered" evidence="1">
    <location>
        <begin position="70"/>
        <end position="98"/>
    </location>
</feature>
<gene>
    <name evidence="2" type="ORF">RRG08_066032</name>
</gene>
<reference evidence="2" key="1">
    <citation type="journal article" date="2023" name="G3 (Bethesda)">
        <title>A reference genome for the long-term kleptoplast-retaining sea slug Elysia crispata morphotype clarki.</title>
        <authorList>
            <person name="Eastman K.E."/>
            <person name="Pendleton A.L."/>
            <person name="Shaikh M.A."/>
            <person name="Suttiyut T."/>
            <person name="Ogas R."/>
            <person name="Tomko P."/>
            <person name="Gavelis G."/>
            <person name="Widhalm J.R."/>
            <person name="Wisecaver J.H."/>
        </authorList>
    </citation>
    <scope>NUCLEOTIDE SEQUENCE</scope>
    <source>
        <strain evidence="2">ECLA1</strain>
    </source>
</reference>
<dbReference type="Proteomes" id="UP001283361">
    <property type="component" value="Unassembled WGS sequence"/>
</dbReference>
<evidence type="ECO:0000313" key="2">
    <source>
        <dbReference type="EMBL" id="KAK3731016.1"/>
    </source>
</evidence>
<keyword evidence="3" id="KW-1185">Reference proteome</keyword>
<evidence type="ECO:0000313" key="3">
    <source>
        <dbReference type="Proteomes" id="UP001283361"/>
    </source>
</evidence>
<proteinExistence type="predicted"/>
<protein>
    <submittedName>
        <fullName evidence="2">Uncharacterized protein</fullName>
    </submittedName>
</protein>
<comment type="caution">
    <text evidence="2">The sequence shown here is derived from an EMBL/GenBank/DDBJ whole genome shotgun (WGS) entry which is preliminary data.</text>
</comment>
<dbReference type="AlphaFoldDB" id="A0AAE0Y397"/>